<accession>A0AAU9D0S9</accession>
<dbReference type="Gene3D" id="3.90.960.10">
    <property type="entry name" value="YbaK/aminoacyl-tRNA synthetase-associated domain"/>
    <property type="match status" value="1"/>
</dbReference>
<dbReference type="RefSeq" id="WP_286293747.1">
    <property type="nucleotide sequence ID" value="NZ_AP024718.1"/>
</dbReference>
<evidence type="ECO:0000313" key="3">
    <source>
        <dbReference type="Proteomes" id="UP001321450"/>
    </source>
</evidence>
<dbReference type="InterPro" id="IPR036754">
    <property type="entry name" value="YbaK/aa-tRNA-synt-asso_dom_sf"/>
</dbReference>
<dbReference type="GO" id="GO:0002161">
    <property type="term" value="F:aminoacyl-tRNA deacylase activity"/>
    <property type="evidence" value="ECO:0007669"/>
    <property type="project" value="InterPro"/>
</dbReference>
<sequence>MSEVSSPVSDLLEREGIDYEWVEIPLDPERKPIRSLEELVAARGLSPAQIVRSLVFRTGSGGFVLLAAPATARADWGKLRKHTGERRLTMAESEQVLQATGYPVGAVPPVALPGDLRVLVDEGIFAHERVFIGAGVLGWSLSLRSADLRRLLARAELGAFTKSA</sequence>
<evidence type="ECO:0000313" key="2">
    <source>
        <dbReference type="EMBL" id="BCX88584.1"/>
    </source>
</evidence>
<dbReference type="KEGG" id="meiy:MIN45_P0953"/>
<reference evidence="3" key="1">
    <citation type="journal article" date="2024" name="Int. J. Syst. Evol. Microbiol.">
        <title>Methylomarinovum tepidoasis sp. nov., a moderately thermophilic methanotroph of the family Methylothermaceae isolated from a deep-sea hydrothermal field.</title>
        <authorList>
            <person name="Hirayama H."/>
            <person name="Takaki Y."/>
            <person name="Abe M."/>
            <person name="Miyazaki M."/>
            <person name="Uematsu K."/>
            <person name="Matsui Y."/>
            <person name="Takai K."/>
        </authorList>
    </citation>
    <scope>NUCLEOTIDE SEQUENCE [LARGE SCALE GENOMIC DNA]</scope>
    <source>
        <strain evidence="3">IN45</strain>
    </source>
</reference>
<organism evidence="2 3">
    <name type="scientific">Methylomarinovum tepidoasis</name>
    <dbReference type="NCBI Taxonomy" id="2840183"/>
    <lineage>
        <taxon>Bacteria</taxon>
        <taxon>Pseudomonadati</taxon>
        <taxon>Pseudomonadota</taxon>
        <taxon>Gammaproteobacteria</taxon>
        <taxon>Methylococcales</taxon>
        <taxon>Methylothermaceae</taxon>
        <taxon>Methylomarinovum</taxon>
    </lineage>
</organism>
<dbReference type="Proteomes" id="UP001321450">
    <property type="component" value="Chromosome"/>
</dbReference>
<proteinExistence type="predicted"/>
<name>A0AAU9D0S9_9GAMM</name>
<dbReference type="Pfam" id="PF04073">
    <property type="entry name" value="tRNA_edit"/>
    <property type="match status" value="1"/>
</dbReference>
<dbReference type="EMBL" id="AP024718">
    <property type="protein sequence ID" value="BCX88584.1"/>
    <property type="molecule type" value="Genomic_DNA"/>
</dbReference>
<feature type="domain" description="YbaK/aminoacyl-tRNA synthetase-associated" evidence="1">
    <location>
        <begin position="31"/>
        <end position="151"/>
    </location>
</feature>
<dbReference type="PANTHER" id="PTHR30411">
    <property type="entry name" value="CYTOPLASMIC PROTEIN"/>
    <property type="match status" value="1"/>
</dbReference>
<dbReference type="CDD" id="cd04332">
    <property type="entry name" value="YbaK_like"/>
    <property type="match status" value="1"/>
</dbReference>
<dbReference type="PANTHER" id="PTHR30411:SF1">
    <property type="entry name" value="CYTOPLASMIC PROTEIN"/>
    <property type="match status" value="1"/>
</dbReference>
<evidence type="ECO:0000259" key="1">
    <source>
        <dbReference type="Pfam" id="PF04073"/>
    </source>
</evidence>
<dbReference type="AlphaFoldDB" id="A0AAU9D0S9"/>
<protein>
    <submittedName>
        <fullName evidence="2">Cys-tRNA(Pro)/Cys-tRNA(Cys) deacylase</fullName>
    </submittedName>
</protein>
<keyword evidence="3" id="KW-1185">Reference proteome</keyword>
<dbReference type="SUPFAM" id="SSF55826">
    <property type="entry name" value="YbaK/ProRS associated domain"/>
    <property type="match status" value="1"/>
</dbReference>
<gene>
    <name evidence="2" type="ORF">MIN45_P0953</name>
</gene>
<dbReference type="InterPro" id="IPR007214">
    <property type="entry name" value="YbaK/aa-tRNA-synth-assoc-dom"/>
</dbReference>